<feature type="region of interest" description="Disordered" evidence="2">
    <location>
        <begin position="1"/>
        <end position="27"/>
    </location>
</feature>
<name>A0A9P6IKA7_9FUNG</name>
<feature type="coiled-coil region" evidence="1">
    <location>
        <begin position="287"/>
        <end position="314"/>
    </location>
</feature>
<comment type="caution">
    <text evidence="3">The sequence shown here is derived from an EMBL/GenBank/DDBJ whole genome shotgun (WGS) entry which is preliminary data.</text>
</comment>
<gene>
    <name evidence="3" type="primary">NDC80_2</name>
    <name evidence="3" type="ORF">BGZ65_005875</name>
</gene>
<dbReference type="AlphaFoldDB" id="A0A9P6IKA7"/>
<evidence type="ECO:0000313" key="3">
    <source>
        <dbReference type="EMBL" id="KAF9929244.1"/>
    </source>
</evidence>
<dbReference type="GO" id="GO:0051315">
    <property type="term" value="P:attachment of mitotic spindle microtubules to kinetochore"/>
    <property type="evidence" value="ECO:0007669"/>
    <property type="project" value="InterPro"/>
</dbReference>
<dbReference type="EMBL" id="JAAAHW010010190">
    <property type="protein sequence ID" value="KAF9929244.1"/>
    <property type="molecule type" value="Genomic_DNA"/>
</dbReference>
<evidence type="ECO:0000313" key="4">
    <source>
        <dbReference type="Proteomes" id="UP000749646"/>
    </source>
</evidence>
<dbReference type="OrthoDB" id="7459479at2759"/>
<sequence>MDKIREILDAQPMGTGHGRERDLDPRLDMSKVNPDDVLYYYLTKSYRVWMLTGSVKDPEMEAQVVLSFHRRKEQLEDEANKFGEIGETLRQELQVAQAEVPPIVSLEKEQQILRLDVERFQKAYQHAEPRINGVRRANEDLRTIIATKQVKHADIKQAKNELQAIIRTQTTTRSGLEGKLEERTRLKRRDETLKEQLQDLENTLRNLDDRRQNGEYEADSLAKEYNELAGRIGIVPRTAQYAGDQDYELRLDLDNAASGSERVYPIDVRIRIERAISALRTRLTLTANETSNELFNLKEELEGQLDQIEECDEQFNMKDYQMSLLSKKYQEEKEIVKTDQQNRQTFMENQQEQVQAMMQDFTQNQAESERIEQENILLERQAMHNRELYTRRIKEMLEQVTVVKQHVEQQVGVMRTMASKELEDTLQQRSHFKQ</sequence>
<keyword evidence="1" id="KW-0175">Coiled coil</keyword>
<dbReference type="PANTHER" id="PTHR10643">
    <property type="entry name" value="KINETOCHORE PROTEIN NDC80"/>
    <property type="match status" value="1"/>
</dbReference>
<dbReference type="Proteomes" id="UP000749646">
    <property type="component" value="Unassembled WGS sequence"/>
</dbReference>
<keyword evidence="4" id="KW-1185">Reference proteome</keyword>
<dbReference type="GO" id="GO:0031262">
    <property type="term" value="C:Ndc80 complex"/>
    <property type="evidence" value="ECO:0007669"/>
    <property type="project" value="InterPro"/>
</dbReference>
<feature type="coiled-coil region" evidence="1">
    <location>
        <begin position="72"/>
        <end position="123"/>
    </location>
</feature>
<reference evidence="3" key="1">
    <citation type="journal article" date="2020" name="Fungal Divers.">
        <title>Resolving the Mortierellaceae phylogeny through synthesis of multi-gene phylogenetics and phylogenomics.</title>
        <authorList>
            <person name="Vandepol N."/>
            <person name="Liber J."/>
            <person name="Desiro A."/>
            <person name="Na H."/>
            <person name="Kennedy M."/>
            <person name="Barry K."/>
            <person name="Grigoriev I.V."/>
            <person name="Miller A.N."/>
            <person name="O'Donnell K."/>
            <person name="Stajich J.E."/>
            <person name="Bonito G."/>
        </authorList>
    </citation>
    <scope>NUCLEOTIDE SEQUENCE</scope>
    <source>
        <strain evidence="3">MES-2147</strain>
    </source>
</reference>
<dbReference type="InterPro" id="IPR005550">
    <property type="entry name" value="Kinetochore_Ndc80"/>
</dbReference>
<proteinExistence type="predicted"/>
<evidence type="ECO:0000256" key="1">
    <source>
        <dbReference type="SAM" id="Coils"/>
    </source>
</evidence>
<evidence type="ECO:0000256" key="2">
    <source>
        <dbReference type="SAM" id="MobiDB-lite"/>
    </source>
</evidence>
<organism evidence="3 4">
    <name type="scientific">Modicella reniformis</name>
    <dbReference type="NCBI Taxonomy" id="1440133"/>
    <lineage>
        <taxon>Eukaryota</taxon>
        <taxon>Fungi</taxon>
        <taxon>Fungi incertae sedis</taxon>
        <taxon>Mucoromycota</taxon>
        <taxon>Mortierellomycotina</taxon>
        <taxon>Mortierellomycetes</taxon>
        <taxon>Mortierellales</taxon>
        <taxon>Mortierellaceae</taxon>
        <taxon>Modicella</taxon>
    </lineage>
</organism>
<feature type="compositionally biased region" description="Basic and acidic residues" evidence="2">
    <location>
        <begin position="17"/>
        <end position="27"/>
    </location>
</feature>
<protein>
    <submittedName>
        <fullName evidence="3">Kinetochore-associated Ndc80 complex subunit ndc80</fullName>
    </submittedName>
</protein>
<feature type="coiled-coil region" evidence="1">
    <location>
        <begin position="176"/>
        <end position="217"/>
    </location>
</feature>
<accession>A0A9P6IKA7</accession>
<dbReference type="PANTHER" id="PTHR10643:SF2">
    <property type="entry name" value="KINETOCHORE PROTEIN NDC80 HOMOLOG"/>
    <property type="match status" value="1"/>
</dbReference>